<dbReference type="AlphaFoldDB" id="A0A2P2L723"/>
<evidence type="ECO:0000313" key="2">
    <source>
        <dbReference type="EMBL" id="MBX13778.1"/>
    </source>
</evidence>
<organism evidence="2">
    <name type="scientific">Rhizophora mucronata</name>
    <name type="common">Asiatic mangrove</name>
    <dbReference type="NCBI Taxonomy" id="61149"/>
    <lineage>
        <taxon>Eukaryota</taxon>
        <taxon>Viridiplantae</taxon>
        <taxon>Streptophyta</taxon>
        <taxon>Embryophyta</taxon>
        <taxon>Tracheophyta</taxon>
        <taxon>Spermatophyta</taxon>
        <taxon>Magnoliopsida</taxon>
        <taxon>eudicotyledons</taxon>
        <taxon>Gunneridae</taxon>
        <taxon>Pentapetalae</taxon>
        <taxon>rosids</taxon>
        <taxon>fabids</taxon>
        <taxon>Malpighiales</taxon>
        <taxon>Rhizophoraceae</taxon>
        <taxon>Rhizophora</taxon>
    </lineage>
</organism>
<name>A0A2P2L723_RHIMU</name>
<accession>A0A2P2L723</accession>
<feature type="region of interest" description="Disordered" evidence="1">
    <location>
        <begin position="1"/>
        <end position="54"/>
    </location>
</feature>
<reference evidence="2" key="1">
    <citation type="submission" date="2018-02" db="EMBL/GenBank/DDBJ databases">
        <title>Rhizophora mucronata_Transcriptome.</title>
        <authorList>
            <person name="Meera S.P."/>
            <person name="Sreeshan A."/>
            <person name="Augustine A."/>
        </authorList>
    </citation>
    <scope>NUCLEOTIDE SEQUENCE</scope>
    <source>
        <tissue evidence="2">Leaf</tissue>
    </source>
</reference>
<protein>
    <submittedName>
        <fullName evidence="2">Uncharacterized protein</fullName>
    </submittedName>
</protein>
<sequence length="54" mass="5720">MRPAKRVESKANSGTTAFGVQKSQETKQGSEGKEGGKTPTNSGKRTSFTCCNIL</sequence>
<proteinExistence type="predicted"/>
<dbReference type="EMBL" id="GGEC01033294">
    <property type="protein sequence ID" value="MBX13778.1"/>
    <property type="molecule type" value="Transcribed_RNA"/>
</dbReference>
<feature type="compositionally biased region" description="Polar residues" evidence="1">
    <location>
        <begin position="38"/>
        <end position="54"/>
    </location>
</feature>
<feature type="compositionally biased region" description="Basic and acidic residues" evidence="1">
    <location>
        <begin position="24"/>
        <end position="36"/>
    </location>
</feature>
<evidence type="ECO:0000256" key="1">
    <source>
        <dbReference type="SAM" id="MobiDB-lite"/>
    </source>
</evidence>
<feature type="compositionally biased region" description="Polar residues" evidence="1">
    <location>
        <begin position="10"/>
        <end position="23"/>
    </location>
</feature>